<protein>
    <submittedName>
        <fullName evidence="2">Uncharacterized protein</fullName>
    </submittedName>
</protein>
<gene>
    <name evidence="2" type="ORF">HaLaN_07249</name>
</gene>
<feature type="region of interest" description="Disordered" evidence="1">
    <location>
        <begin position="7"/>
        <end position="41"/>
    </location>
</feature>
<evidence type="ECO:0000256" key="1">
    <source>
        <dbReference type="SAM" id="MobiDB-lite"/>
    </source>
</evidence>
<sequence length="133" mass="14650">MCPYWWQQQGEGQQVAQFSQVPEARPPPDLPTNQTPPSPSLLLPLLLPSPHHCPLPGVEEVASMGQGQVEKRAKTALALHAQDKSNIVINDALVTFLHHMQVLELPVTNTVYKQVYSAVTGQEFVCSVSRMAQ</sequence>
<feature type="compositionally biased region" description="Low complexity" evidence="1">
    <location>
        <begin position="7"/>
        <end position="20"/>
    </location>
</feature>
<keyword evidence="3" id="KW-1185">Reference proteome</keyword>
<accession>A0A699YY23</accession>
<comment type="caution">
    <text evidence="2">The sequence shown here is derived from an EMBL/GenBank/DDBJ whole genome shotgun (WGS) entry which is preliminary data.</text>
</comment>
<evidence type="ECO:0000313" key="2">
    <source>
        <dbReference type="EMBL" id="GFH11704.1"/>
    </source>
</evidence>
<dbReference type="Proteomes" id="UP000485058">
    <property type="component" value="Unassembled WGS sequence"/>
</dbReference>
<dbReference type="AlphaFoldDB" id="A0A699YY23"/>
<dbReference type="EMBL" id="BLLF01000428">
    <property type="protein sequence ID" value="GFH11704.1"/>
    <property type="molecule type" value="Genomic_DNA"/>
</dbReference>
<reference evidence="2 3" key="1">
    <citation type="submission" date="2020-02" db="EMBL/GenBank/DDBJ databases">
        <title>Draft genome sequence of Haematococcus lacustris strain NIES-144.</title>
        <authorList>
            <person name="Morimoto D."/>
            <person name="Nakagawa S."/>
            <person name="Yoshida T."/>
            <person name="Sawayama S."/>
        </authorList>
    </citation>
    <scope>NUCLEOTIDE SEQUENCE [LARGE SCALE GENOMIC DNA]</scope>
    <source>
        <strain evidence="2 3">NIES-144</strain>
    </source>
</reference>
<feature type="compositionally biased region" description="Pro residues" evidence="1">
    <location>
        <begin position="24"/>
        <end position="39"/>
    </location>
</feature>
<name>A0A699YY23_HAELA</name>
<organism evidence="2 3">
    <name type="scientific">Haematococcus lacustris</name>
    <name type="common">Green alga</name>
    <name type="synonym">Haematococcus pluvialis</name>
    <dbReference type="NCBI Taxonomy" id="44745"/>
    <lineage>
        <taxon>Eukaryota</taxon>
        <taxon>Viridiplantae</taxon>
        <taxon>Chlorophyta</taxon>
        <taxon>core chlorophytes</taxon>
        <taxon>Chlorophyceae</taxon>
        <taxon>CS clade</taxon>
        <taxon>Chlamydomonadales</taxon>
        <taxon>Haematococcaceae</taxon>
        <taxon>Haematococcus</taxon>
    </lineage>
</organism>
<evidence type="ECO:0000313" key="3">
    <source>
        <dbReference type="Proteomes" id="UP000485058"/>
    </source>
</evidence>
<proteinExistence type="predicted"/>